<sequence>MEDGTLLGKVKVEGTKNNNHVNQIGVSILYGLPTRALISCSMETLAPTTPVKACAVGSP</sequence>
<name>A0ABR1SFD6_9PEZI</name>
<comment type="caution">
    <text evidence="1">The sequence shown here is derived from an EMBL/GenBank/DDBJ whole genome shotgun (WGS) entry which is preliminary data.</text>
</comment>
<proteinExistence type="predicted"/>
<evidence type="ECO:0000313" key="1">
    <source>
        <dbReference type="EMBL" id="KAK8033043.1"/>
    </source>
</evidence>
<gene>
    <name evidence="1" type="ORF">PG991_002441</name>
</gene>
<accession>A0ABR1SFD6</accession>
<evidence type="ECO:0000313" key="2">
    <source>
        <dbReference type="Proteomes" id="UP001396898"/>
    </source>
</evidence>
<dbReference type="EMBL" id="JAQQWI010000006">
    <property type="protein sequence ID" value="KAK8033043.1"/>
    <property type="molecule type" value="Genomic_DNA"/>
</dbReference>
<reference evidence="1 2" key="1">
    <citation type="submission" date="2023-01" db="EMBL/GenBank/DDBJ databases">
        <title>Analysis of 21 Apiospora genomes using comparative genomics revels a genus with tremendous synthesis potential of carbohydrate active enzymes and secondary metabolites.</title>
        <authorList>
            <person name="Sorensen T."/>
        </authorList>
    </citation>
    <scope>NUCLEOTIDE SEQUENCE [LARGE SCALE GENOMIC DNA]</scope>
    <source>
        <strain evidence="1 2">CBS 20057</strain>
    </source>
</reference>
<dbReference type="Proteomes" id="UP001396898">
    <property type="component" value="Unassembled WGS sequence"/>
</dbReference>
<organism evidence="1 2">
    <name type="scientific">Apiospora marii</name>
    <dbReference type="NCBI Taxonomy" id="335849"/>
    <lineage>
        <taxon>Eukaryota</taxon>
        <taxon>Fungi</taxon>
        <taxon>Dikarya</taxon>
        <taxon>Ascomycota</taxon>
        <taxon>Pezizomycotina</taxon>
        <taxon>Sordariomycetes</taxon>
        <taxon>Xylariomycetidae</taxon>
        <taxon>Amphisphaeriales</taxon>
        <taxon>Apiosporaceae</taxon>
        <taxon>Apiospora</taxon>
    </lineage>
</organism>
<keyword evidence="2" id="KW-1185">Reference proteome</keyword>
<protein>
    <submittedName>
        <fullName evidence="1">Uncharacterized protein</fullName>
    </submittedName>
</protein>